<evidence type="ECO:0000256" key="1">
    <source>
        <dbReference type="SAM" id="MobiDB-lite"/>
    </source>
</evidence>
<evidence type="ECO:0000313" key="2">
    <source>
        <dbReference type="EMBL" id="GAB95750.1"/>
    </source>
</evidence>
<keyword evidence="3" id="KW-1185">Reference proteome</keyword>
<evidence type="ECO:0000313" key="3">
    <source>
        <dbReference type="Proteomes" id="UP000008366"/>
    </source>
</evidence>
<name>K6W975_9MICO</name>
<comment type="caution">
    <text evidence="2">The sequence shown here is derived from an EMBL/GenBank/DDBJ whole genome shotgun (WGS) entry which is preliminary data.</text>
</comment>
<proteinExistence type="predicted"/>
<feature type="region of interest" description="Disordered" evidence="1">
    <location>
        <begin position="1"/>
        <end position="21"/>
    </location>
</feature>
<sequence>MLSPGPALRPSETAGGPGLRRWWEAPQTQGKHMGVNIDIWDPGDPPQPFSVWYDRWENPSMGDEPLAAPTPRIARFAERYEEALAREGIDIETHLPEMNRNGRLEWWFNGDTVSAGKFLGDRAADAMDIAARIAREVGAVAFVGLEEAVPHGWEPAYPDAEIPEYATRTLYVVVPELAADGPEDALRRARWAEHRYGRPEPRLIAFLERLTARFATFGLSPGSSPTMEVPARDGTEHHLVQHQFTTRLPPSPHDWVVATVHEGRHRLEVSTDPLDTLGAQIEQATREVAEDLVVINTGLATTMTHFTAHLVPRDQWDRLGPEASTAAGPGVGGSAAAKAVLETLRSTFTTMDLLPHDGADTPDSVWFDTAQDLMVAEASGSGDVVTVFGSETEEGLHAGVLRCLAEARPADWLVVVTDERSAALLPEGVPYRSFGI</sequence>
<dbReference type="EMBL" id="BAHD01000026">
    <property type="protein sequence ID" value="GAB95750.1"/>
    <property type="molecule type" value="Genomic_DNA"/>
</dbReference>
<dbReference type="Proteomes" id="UP000008366">
    <property type="component" value="Unassembled WGS sequence"/>
</dbReference>
<dbReference type="AlphaFoldDB" id="K6W975"/>
<organism evidence="2 3">
    <name type="scientific">Kineosphaera limosa NBRC 100340</name>
    <dbReference type="NCBI Taxonomy" id="1184609"/>
    <lineage>
        <taxon>Bacteria</taxon>
        <taxon>Bacillati</taxon>
        <taxon>Actinomycetota</taxon>
        <taxon>Actinomycetes</taxon>
        <taxon>Micrococcales</taxon>
        <taxon>Dermatophilaceae</taxon>
        <taxon>Kineosphaera</taxon>
    </lineage>
</organism>
<protein>
    <submittedName>
        <fullName evidence="2">Uncharacterized protein</fullName>
    </submittedName>
</protein>
<reference evidence="2 3" key="1">
    <citation type="submission" date="2012-08" db="EMBL/GenBank/DDBJ databases">
        <title>Whole genome shotgun sequence of Kineosphaera limosa NBRC 100340.</title>
        <authorList>
            <person name="Yoshida I."/>
            <person name="Isaki S."/>
            <person name="Hosoyama A."/>
            <person name="Tsuchikane K."/>
            <person name="Katsumata H."/>
            <person name="Ando Y."/>
            <person name="Ohji S."/>
            <person name="Hamada M."/>
            <person name="Tamura T."/>
            <person name="Yamazoe A."/>
            <person name="Yamazaki S."/>
            <person name="Fujita N."/>
        </authorList>
    </citation>
    <scope>NUCLEOTIDE SEQUENCE [LARGE SCALE GENOMIC DNA]</scope>
    <source>
        <strain evidence="2 3">NBRC 100340</strain>
    </source>
</reference>
<accession>K6W975</accession>
<gene>
    <name evidence="2" type="ORF">KILIM_026_00210</name>
</gene>